<evidence type="ECO:0000256" key="2">
    <source>
        <dbReference type="ARBA" id="ARBA00022475"/>
    </source>
</evidence>
<dbReference type="SUPFAM" id="SSF50331">
    <property type="entry name" value="MOP-like"/>
    <property type="match status" value="1"/>
</dbReference>
<dbReference type="InterPro" id="IPR015855">
    <property type="entry name" value="ABC_transpr_MalK-like"/>
</dbReference>
<gene>
    <name evidence="8" type="ORF">SAMN06295964_0703</name>
</gene>
<dbReference type="GO" id="GO:0008643">
    <property type="term" value="P:carbohydrate transport"/>
    <property type="evidence" value="ECO:0007669"/>
    <property type="project" value="InterPro"/>
</dbReference>
<dbReference type="SMART" id="SM00382">
    <property type="entry name" value="AAA"/>
    <property type="match status" value="1"/>
</dbReference>
<evidence type="ECO:0000256" key="6">
    <source>
        <dbReference type="ARBA" id="ARBA00023136"/>
    </source>
</evidence>
<dbReference type="Gene3D" id="2.40.50.140">
    <property type="entry name" value="Nucleic acid-binding proteins"/>
    <property type="match status" value="1"/>
</dbReference>
<dbReference type="InterPro" id="IPR047641">
    <property type="entry name" value="ABC_transpr_MalK/UgpC-like"/>
</dbReference>
<keyword evidence="5" id="KW-1278">Translocase</keyword>
<dbReference type="OrthoDB" id="3180400at2"/>
<feature type="domain" description="ABC transporter" evidence="7">
    <location>
        <begin position="4"/>
        <end position="235"/>
    </location>
</feature>
<dbReference type="Gene3D" id="2.40.50.100">
    <property type="match status" value="1"/>
</dbReference>
<dbReference type="Pfam" id="PF17912">
    <property type="entry name" value="OB_MalK"/>
    <property type="match status" value="1"/>
</dbReference>
<dbReference type="PANTHER" id="PTHR43875:SF15">
    <property type="entry name" value="TREHALOSE IMPORT ATP-BINDING PROTEIN SUGC"/>
    <property type="match status" value="1"/>
</dbReference>
<evidence type="ECO:0000313" key="8">
    <source>
        <dbReference type="EMBL" id="SKB04775.1"/>
    </source>
</evidence>
<evidence type="ECO:0000256" key="1">
    <source>
        <dbReference type="ARBA" id="ARBA00022448"/>
    </source>
</evidence>
<name>A0A1T4YU66_9ACTN</name>
<dbReference type="InterPro" id="IPR040582">
    <property type="entry name" value="OB_MalK-like"/>
</dbReference>
<accession>A0A1T4YU66</accession>
<dbReference type="GO" id="GO:0005524">
    <property type="term" value="F:ATP binding"/>
    <property type="evidence" value="ECO:0007669"/>
    <property type="project" value="UniProtKB-KW"/>
</dbReference>
<evidence type="ECO:0000259" key="7">
    <source>
        <dbReference type="PROSITE" id="PS50893"/>
    </source>
</evidence>
<sequence length="387" mass="41595">MAEIVLDHVVKRYPDGALAVEDFNLEIADGEFIILVGPSGCGKSTTLNMIAGLEDITTGDLKIDGTVVNDKAPKDRDIAMVFQSYALYPHMTVYENMAFPLTLAGVDKSTIKEKVGEAARMLELEQHLDRKPSNLSGGQRQRVAMGRAIVRSPKAFLMDEPLSNLDAKLRVQMRTQVARIQKTLATTTVYVTHDQTEAMTLGDRVVVMRAGKIQQVGSPTDLYDNPNNLFVAGFIGSPSMNFLPATIEGESLSTSIGELPIPDAYRPALRSGSASRDVIVGIRPEHFEDASLVASDVAGARVDVNVDLVEQMGSDVYAYFTVQGGAANADLDDLAKDTGQDMAGEGTQVNARLSAESKVAGGQNAELFVDSSKIQVFDAQSGENIAH</sequence>
<dbReference type="Pfam" id="PF00005">
    <property type="entry name" value="ABC_tran"/>
    <property type="match status" value="1"/>
</dbReference>
<proteinExistence type="predicted"/>
<dbReference type="InterPro" id="IPR027417">
    <property type="entry name" value="P-loop_NTPase"/>
</dbReference>
<dbReference type="STRING" id="1736691.SAMN06295964_0703"/>
<keyword evidence="4 8" id="KW-0067">ATP-binding</keyword>
<dbReference type="GO" id="GO:0140359">
    <property type="term" value="F:ABC-type transporter activity"/>
    <property type="evidence" value="ECO:0007669"/>
    <property type="project" value="InterPro"/>
</dbReference>
<dbReference type="GO" id="GO:0016887">
    <property type="term" value="F:ATP hydrolysis activity"/>
    <property type="evidence" value="ECO:0007669"/>
    <property type="project" value="InterPro"/>
</dbReference>
<keyword evidence="9" id="KW-1185">Reference proteome</keyword>
<organism evidence="8 9">
    <name type="scientific">Aeromicrobium choanae</name>
    <dbReference type="NCBI Taxonomy" id="1736691"/>
    <lineage>
        <taxon>Bacteria</taxon>
        <taxon>Bacillati</taxon>
        <taxon>Actinomycetota</taxon>
        <taxon>Actinomycetes</taxon>
        <taxon>Propionibacteriales</taxon>
        <taxon>Nocardioidaceae</taxon>
        <taxon>Aeromicrobium</taxon>
    </lineage>
</organism>
<dbReference type="NCBIfam" id="NF008653">
    <property type="entry name" value="PRK11650.1"/>
    <property type="match status" value="1"/>
</dbReference>
<evidence type="ECO:0000313" key="9">
    <source>
        <dbReference type="Proteomes" id="UP000191040"/>
    </source>
</evidence>
<keyword evidence="2" id="KW-1003">Cell membrane</keyword>
<dbReference type="RefSeq" id="WP_078698865.1">
    <property type="nucleotide sequence ID" value="NZ_LT796768.1"/>
</dbReference>
<evidence type="ECO:0000256" key="5">
    <source>
        <dbReference type="ARBA" id="ARBA00022967"/>
    </source>
</evidence>
<dbReference type="SUPFAM" id="SSF52540">
    <property type="entry name" value="P-loop containing nucleoside triphosphate hydrolases"/>
    <property type="match status" value="1"/>
</dbReference>
<reference evidence="9" key="1">
    <citation type="submission" date="2017-02" db="EMBL/GenBank/DDBJ databases">
        <authorList>
            <person name="Varghese N."/>
            <person name="Submissions S."/>
        </authorList>
    </citation>
    <scope>NUCLEOTIDE SEQUENCE [LARGE SCALE GENOMIC DNA]</scope>
    <source>
        <strain evidence="9">9H-4</strain>
    </source>
</reference>
<dbReference type="InterPro" id="IPR017871">
    <property type="entry name" value="ABC_transporter-like_CS"/>
</dbReference>
<dbReference type="AlphaFoldDB" id="A0A1T4YU66"/>
<dbReference type="Gene3D" id="3.40.50.300">
    <property type="entry name" value="P-loop containing nucleotide triphosphate hydrolases"/>
    <property type="match status" value="1"/>
</dbReference>
<dbReference type="PANTHER" id="PTHR43875">
    <property type="entry name" value="MALTODEXTRIN IMPORT ATP-BINDING PROTEIN MSMX"/>
    <property type="match status" value="1"/>
</dbReference>
<dbReference type="InterPro" id="IPR003593">
    <property type="entry name" value="AAA+_ATPase"/>
</dbReference>
<dbReference type="Proteomes" id="UP000191040">
    <property type="component" value="Chromosome I"/>
</dbReference>
<dbReference type="PROSITE" id="PS00211">
    <property type="entry name" value="ABC_TRANSPORTER_1"/>
    <property type="match status" value="1"/>
</dbReference>
<dbReference type="FunFam" id="3.40.50.300:FF:000042">
    <property type="entry name" value="Maltose/maltodextrin ABC transporter, ATP-binding protein"/>
    <property type="match status" value="1"/>
</dbReference>
<dbReference type="InterPro" id="IPR003439">
    <property type="entry name" value="ABC_transporter-like_ATP-bd"/>
</dbReference>
<dbReference type="GO" id="GO:0055052">
    <property type="term" value="C:ATP-binding cassette (ABC) transporter complex, substrate-binding subunit-containing"/>
    <property type="evidence" value="ECO:0007669"/>
    <property type="project" value="TreeGrafter"/>
</dbReference>
<dbReference type="InterPro" id="IPR008995">
    <property type="entry name" value="Mo/tungstate-bd_C_term_dom"/>
</dbReference>
<keyword evidence="6" id="KW-0472">Membrane</keyword>
<dbReference type="InterPro" id="IPR012340">
    <property type="entry name" value="NA-bd_OB-fold"/>
</dbReference>
<keyword evidence="1" id="KW-0813">Transport</keyword>
<keyword evidence="3" id="KW-0547">Nucleotide-binding</keyword>
<evidence type="ECO:0000256" key="4">
    <source>
        <dbReference type="ARBA" id="ARBA00022840"/>
    </source>
</evidence>
<dbReference type="CDD" id="cd03301">
    <property type="entry name" value="ABC_MalK_N"/>
    <property type="match status" value="1"/>
</dbReference>
<protein>
    <submittedName>
        <fullName evidence="8">Carbohydrate ABC transporter ATP-binding protein, CUT1 family</fullName>
    </submittedName>
</protein>
<dbReference type="EMBL" id="LT796768">
    <property type="protein sequence ID" value="SKB04775.1"/>
    <property type="molecule type" value="Genomic_DNA"/>
</dbReference>
<dbReference type="PROSITE" id="PS50893">
    <property type="entry name" value="ABC_TRANSPORTER_2"/>
    <property type="match status" value="1"/>
</dbReference>
<evidence type="ECO:0000256" key="3">
    <source>
        <dbReference type="ARBA" id="ARBA00022741"/>
    </source>
</evidence>